<sequence>MALKITSRDFQTVADYVKNEAERRRQNRKDRENNWKEIDRQIAMTPKPSHTRAGDNTDRAWMSAIELPWMAGALETLDADIMRIIMPAGNDWFSAHAGLTDKYIDRVEKLGVIPGVDGGVQGVKVDQDTADLIVKSVMDHYHAQYDSRRSWTAMTVEAVKYGTFAGRVGLLNATTFSGDWRGMKPKTKKIPILIPVSIKNLLLDDSLQNALHEG</sequence>
<feature type="non-terminal residue" evidence="1">
    <location>
        <position position="214"/>
    </location>
</feature>
<reference evidence="1" key="1">
    <citation type="journal article" date="2015" name="Nature">
        <title>Complex archaea that bridge the gap between prokaryotes and eukaryotes.</title>
        <authorList>
            <person name="Spang A."/>
            <person name="Saw J.H."/>
            <person name="Jorgensen S.L."/>
            <person name="Zaremba-Niedzwiedzka K."/>
            <person name="Martijn J."/>
            <person name="Lind A.E."/>
            <person name="van Eijk R."/>
            <person name="Schleper C."/>
            <person name="Guy L."/>
            <person name="Ettema T.J."/>
        </authorList>
    </citation>
    <scope>NUCLEOTIDE SEQUENCE</scope>
</reference>
<name>A0A0F8YAT8_9ZZZZ</name>
<comment type="caution">
    <text evidence="1">The sequence shown here is derived from an EMBL/GenBank/DDBJ whole genome shotgun (WGS) entry which is preliminary data.</text>
</comment>
<dbReference type="AlphaFoldDB" id="A0A0F8YAT8"/>
<evidence type="ECO:0000313" key="1">
    <source>
        <dbReference type="EMBL" id="KKK51219.1"/>
    </source>
</evidence>
<organism evidence="1">
    <name type="scientific">marine sediment metagenome</name>
    <dbReference type="NCBI Taxonomy" id="412755"/>
    <lineage>
        <taxon>unclassified sequences</taxon>
        <taxon>metagenomes</taxon>
        <taxon>ecological metagenomes</taxon>
    </lineage>
</organism>
<accession>A0A0F8YAT8</accession>
<proteinExistence type="predicted"/>
<dbReference type="EMBL" id="LAZR01067620">
    <property type="protein sequence ID" value="KKK51219.1"/>
    <property type="molecule type" value="Genomic_DNA"/>
</dbReference>
<gene>
    <name evidence="1" type="ORF">LCGC14_3117130</name>
</gene>
<protein>
    <submittedName>
        <fullName evidence="1">Uncharacterized protein</fullName>
    </submittedName>
</protein>